<keyword evidence="6" id="KW-0443">Lipid metabolism</keyword>
<evidence type="ECO:0000313" key="11">
    <source>
        <dbReference type="EMBL" id="KKM17155.1"/>
    </source>
</evidence>
<dbReference type="PANTHER" id="PTHR30309:SF0">
    <property type="entry name" value="GLYCEROL-3-PHOSPHATE ACYLTRANSFERASE-RELATED"/>
    <property type="match status" value="1"/>
</dbReference>
<dbReference type="InterPro" id="IPR003811">
    <property type="entry name" value="G3P_acylTferase_PlsY"/>
</dbReference>
<keyword evidence="4 10" id="KW-0812">Transmembrane</keyword>
<reference evidence="11" key="1">
    <citation type="journal article" date="2015" name="Nature">
        <title>Complex archaea that bridge the gap between prokaryotes and eukaryotes.</title>
        <authorList>
            <person name="Spang A."/>
            <person name="Saw J.H."/>
            <person name="Jorgensen S.L."/>
            <person name="Zaremba-Niedzwiedzka K."/>
            <person name="Martijn J."/>
            <person name="Lind A.E."/>
            <person name="van Eijk R."/>
            <person name="Schleper C."/>
            <person name="Guy L."/>
            <person name="Ettema T.J."/>
        </authorList>
    </citation>
    <scope>NUCLEOTIDE SEQUENCE</scope>
</reference>
<evidence type="ECO:0000256" key="5">
    <source>
        <dbReference type="ARBA" id="ARBA00022989"/>
    </source>
</evidence>
<dbReference type="Pfam" id="PF02660">
    <property type="entry name" value="G3P_acyltransf"/>
    <property type="match status" value="1"/>
</dbReference>
<evidence type="ECO:0000256" key="7">
    <source>
        <dbReference type="ARBA" id="ARBA00023136"/>
    </source>
</evidence>
<evidence type="ECO:0000256" key="2">
    <source>
        <dbReference type="ARBA" id="ARBA00022516"/>
    </source>
</evidence>
<evidence type="ECO:0000256" key="1">
    <source>
        <dbReference type="ARBA" id="ARBA00022475"/>
    </source>
</evidence>
<keyword evidence="9" id="KW-1208">Phospholipid metabolism</keyword>
<keyword evidence="2" id="KW-0444">Lipid biosynthesis</keyword>
<keyword evidence="3" id="KW-0808">Transferase</keyword>
<gene>
    <name evidence="11" type="ORF">LCGC14_1678580</name>
</gene>
<dbReference type="SMART" id="SM01207">
    <property type="entry name" value="G3P_acyltransf"/>
    <property type="match status" value="1"/>
</dbReference>
<proteinExistence type="inferred from homology"/>
<evidence type="ECO:0000256" key="3">
    <source>
        <dbReference type="ARBA" id="ARBA00022679"/>
    </source>
</evidence>
<dbReference type="GO" id="GO:0005886">
    <property type="term" value="C:plasma membrane"/>
    <property type="evidence" value="ECO:0007669"/>
    <property type="project" value="InterPro"/>
</dbReference>
<accession>A0A0F9KP98</accession>
<feature type="transmembrane region" description="Helical" evidence="10">
    <location>
        <begin position="53"/>
        <end position="76"/>
    </location>
</feature>
<evidence type="ECO:0000256" key="6">
    <source>
        <dbReference type="ARBA" id="ARBA00023098"/>
    </source>
</evidence>
<dbReference type="NCBIfam" id="TIGR00023">
    <property type="entry name" value="glycerol-3-phosphate 1-O-acyltransferase PlsY"/>
    <property type="match status" value="1"/>
</dbReference>
<dbReference type="EMBL" id="LAZR01014516">
    <property type="protein sequence ID" value="KKM17155.1"/>
    <property type="molecule type" value="Genomic_DNA"/>
</dbReference>
<dbReference type="GO" id="GO:0043772">
    <property type="term" value="F:acyl-phosphate glycerol-3-phosphate acyltransferase activity"/>
    <property type="evidence" value="ECO:0007669"/>
    <property type="project" value="InterPro"/>
</dbReference>
<dbReference type="AlphaFoldDB" id="A0A0F9KP98"/>
<keyword evidence="1" id="KW-1003">Cell membrane</keyword>
<evidence type="ECO:0000256" key="9">
    <source>
        <dbReference type="ARBA" id="ARBA00023264"/>
    </source>
</evidence>
<keyword evidence="7 10" id="KW-0472">Membrane</keyword>
<organism evidence="11">
    <name type="scientific">marine sediment metagenome</name>
    <dbReference type="NCBI Taxonomy" id="412755"/>
    <lineage>
        <taxon>unclassified sequences</taxon>
        <taxon>metagenomes</taxon>
        <taxon>ecological metagenomes</taxon>
    </lineage>
</organism>
<comment type="caution">
    <text evidence="11">The sequence shown here is derived from an EMBL/GenBank/DDBJ whole genome shotgun (WGS) entry which is preliminary data.</text>
</comment>
<evidence type="ECO:0000256" key="4">
    <source>
        <dbReference type="ARBA" id="ARBA00022692"/>
    </source>
</evidence>
<feature type="transmembrane region" description="Helical" evidence="10">
    <location>
        <begin position="149"/>
        <end position="168"/>
    </location>
</feature>
<keyword evidence="8" id="KW-0594">Phospholipid biosynthesis</keyword>
<dbReference type="HAMAP" id="MF_01043">
    <property type="entry name" value="PlsY"/>
    <property type="match status" value="1"/>
</dbReference>
<feature type="transmembrane region" description="Helical" evidence="10">
    <location>
        <begin position="6"/>
        <end position="27"/>
    </location>
</feature>
<feature type="transmembrane region" description="Helical" evidence="10">
    <location>
        <begin position="175"/>
        <end position="193"/>
    </location>
</feature>
<feature type="transmembrane region" description="Helical" evidence="10">
    <location>
        <begin position="121"/>
        <end position="143"/>
    </location>
</feature>
<name>A0A0F9KP98_9ZZZZ</name>
<keyword evidence="5 10" id="KW-1133">Transmembrane helix</keyword>
<evidence type="ECO:0000256" key="10">
    <source>
        <dbReference type="SAM" id="Phobius"/>
    </source>
</evidence>
<evidence type="ECO:0000256" key="8">
    <source>
        <dbReference type="ARBA" id="ARBA00023209"/>
    </source>
</evidence>
<feature type="transmembrane region" description="Helical" evidence="10">
    <location>
        <begin position="88"/>
        <end position="109"/>
    </location>
</feature>
<dbReference type="PANTHER" id="PTHR30309">
    <property type="entry name" value="INNER MEMBRANE PROTEIN YGIH"/>
    <property type="match status" value="1"/>
</dbReference>
<protein>
    <submittedName>
        <fullName evidence="11">Uncharacterized protein</fullName>
    </submittedName>
</protein>
<dbReference type="GO" id="GO:0008654">
    <property type="term" value="P:phospholipid biosynthetic process"/>
    <property type="evidence" value="ECO:0007669"/>
    <property type="project" value="UniProtKB-KW"/>
</dbReference>
<sequence>MIISYIFGLVISYLVGSIPFGYVIAIAKGVDVRKEGSGNIGATNVGRVLGRKFGAIIFVLDLLKGFVVVLVVPIFISDIEFPTTSDNLLVILCGLCVIYGHAFPVYLGFKGGKAVATSFGVFIWLAPIPVAIAFGVWILTVAISRYVSLGSMVGTIAIVGGIIGLGRAPFGSEKYLTALSIAVAILIIVRHISNIKRIIAGTETKVLAK</sequence>